<organism evidence="2 3">
    <name type="scientific">Lelliottia nimipressuralis</name>
    <dbReference type="NCBI Taxonomy" id="69220"/>
    <lineage>
        <taxon>Bacteria</taxon>
        <taxon>Pseudomonadati</taxon>
        <taxon>Pseudomonadota</taxon>
        <taxon>Gammaproteobacteria</taxon>
        <taxon>Enterobacterales</taxon>
        <taxon>Enterobacteriaceae</taxon>
        <taxon>Lelliottia</taxon>
    </lineage>
</organism>
<evidence type="ECO:0000313" key="3">
    <source>
        <dbReference type="Proteomes" id="UP000628560"/>
    </source>
</evidence>
<gene>
    <name evidence="2" type="ORF">ISP11_21305</name>
</gene>
<reference evidence="2 3" key="1">
    <citation type="submission" date="2020-11" db="EMBL/GenBank/DDBJ databases">
        <title>Identification of Lelliottia nimipressuralis from Wound Infection by Whole Genome-Based Bacterial Identification.</title>
        <authorList>
            <person name="Navarathna D.H."/>
            <person name="Choi H."/>
            <person name="Jinadatha C."/>
            <person name="Chatterjee P."/>
            <person name="Hwang M."/>
        </authorList>
    </citation>
    <scope>NUCLEOTIDE SEQUENCE [LARGE SCALE GENOMIC DNA]</scope>
    <source>
        <strain evidence="2 3">DN2020</strain>
    </source>
</reference>
<dbReference type="Proteomes" id="UP000628560">
    <property type="component" value="Unassembled WGS sequence"/>
</dbReference>
<evidence type="ECO:0000313" key="2">
    <source>
        <dbReference type="EMBL" id="MBF4180402.1"/>
    </source>
</evidence>
<dbReference type="EMBL" id="JADIXP010000019">
    <property type="protein sequence ID" value="MBF4180402.1"/>
    <property type="molecule type" value="Genomic_DNA"/>
</dbReference>
<protein>
    <submittedName>
        <fullName evidence="2">Uncharacterized protein</fullName>
    </submittedName>
</protein>
<dbReference type="AlphaFoldDB" id="A0ABD4KHW0"/>
<evidence type="ECO:0000256" key="1">
    <source>
        <dbReference type="SAM" id="Coils"/>
    </source>
</evidence>
<dbReference type="RefSeq" id="WP_194514302.1">
    <property type="nucleotide sequence ID" value="NZ_JADIXP010000019.1"/>
</dbReference>
<accession>A0ABD4KHW0</accession>
<keyword evidence="1" id="KW-0175">Coiled coil</keyword>
<feature type="coiled-coil region" evidence="1">
    <location>
        <begin position="42"/>
        <end position="69"/>
    </location>
</feature>
<name>A0ABD4KHW0_9ENTR</name>
<comment type="caution">
    <text evidence="2">The sequence shown here is derived from an EMBL/GenBank/DDBJ whole genome shotgun (WGS) entry which is preliminary data.</text>
</comment>
<proteinExistence type="predicted"/>
<sequence length="72" mass="8290">MSRPELYNKVDDASGALAMQYALMEKQHKNALREIFLMYESLIEVQGELRDAREHLAKLEEELALLRADGNI</sequence>